<dbReference type="PATRIC" id="fig|1096930.3.peg.1067"/>
<proteinExistence type="predicted"/>
<comment type="caution">
    <text evidence="1">The sequence shown here is derived from an EMBL/GenBank/DDBJ whole genome shotgun (WGS) entry which is preliminary data.</text>
</comment>
<dbReference type="EMBL" id="ATHL01000042">
    <property type="protein sequence ID" value="EQB18152.1"/>
    <property type="molecule type" value="Genomic_DNA"/>
</dbReference>
<protein>
    <submittedName>
        <fullName evidence="1">Uncharacterized protein</fullName>
    </submittedName>
</protein>
<reference evidence="1 2" key="1">
    <citation type="journal article" date="2013" name="Genome Announc.">
        <title>Genome Sequence of Novosphingobium lindaniclasticum LE124T, Isolated from a Hexachlorocyclohexane Dumpsite.</title>
        <authorList>
            <person name="Saxena A."/>
            <person name="Nayyar N."/>
            <person name="Sangwan N."/>
            <person name="Kumari R."/>
            <person name="Khurana J.P."/>
            <person name="Lal R."/>
        </authorList>
    </citation>
    <scope>NUCLEOTIDE SEQUENCE [LARGE SCALE GENOMIC DNA]</scope>
    <source>
        <strain evidence="1 2">LE124</strain>
    </source>
</reference>
<keyword evidence="2" id="KW-1185">Reference proteome</keyword>
<evidence type="ECO:0000313" key="2">
    <source>
        <dbReference type="Proteomes" id="UP000015527"/>
    </source>
</evidence>
<organism evidence="1 2">
    <name type="scientific">Novosphingobium lindaniclasticum LE124</name>
    <dbReference type="NCBI Taxonomy" id="1096930"/>
    <lineage>
        <taxon>Bacteria</taxon>
        <taxon>Pseudomonadati</taxon>
        <taxon>Pseudomonadota</taxon>
        <taxon>Alphaproteobacteria</taxon>
        <taxon>Sphingomonadales</taxon>
        <taxon>Sphingomonadaceae</taxon>
        <taxon>Novosphingobium</taxon>
    </lineage>
</organism>
<dbReference type="Proteomes" id="UP000015527">
    <property type="component" value="Unassembled WGS sequence"/>
</dbReference>
<evidence type="ECO:0000313" key="1">
    <source>
        <dbReference type="EMBL" id="EQB18152.1"/>
    </source>
</evidence>
<sequence>MEASADGSAAAPLWQALAQEMRVARELLEQLAGVLVNDERFVLDYIDQLQAFDLIAQHVDESAALLDRVAGGQSPDDAVGAVRLSVMQDRLRAALD</sequence>
<accession>T0HYK5</accession>
<dbReference type="AlphaFoldDB" id="T0HYK5"/>
<gene>
    <name evidence="1" type="ORF">L284_05420</name>
</gene>
<name>T0HYK5_9SPHN</name>
<dbReference type="OrthoDB" id="7567733at2"/>